<dbReference type="OrthoDB" id="9806195at2"/>
<sequence length="239" mass="26743">MSKAATMRFLAKWHIWLGWLVGLPILMWTVTGLVMVLTPINEVRGSHLRLPVEQEALPPGNPAGIAFPIGNSIQYTEKRVVMQRGRPVWLLTTTDGNIERYAADGSGDPLPSVDEDYVRSLLAERIVGGDDLASLRLMDAESPASDFRRAIPAWQAELQDGARVYVDARSGEIAAIRTDFWRVFDFAWGLHIMDLETRSLDEQTPFKHLMLVLFSALAVIGSLIGCVLMFRRRKARVKA</sequence>
<protein>
    <submittedName>
        <fullName evidence="1">Membrane protein</fullName>
    </submittedName>
</protein>
<organism evidence="1 2">
    <name type="scientific">Aurantiacibacter gangjinensis</name>
    <dbReference type="NCBI Taxonomy" id="502682"/>
    <lineage>
        <taxon>Bacteria</taxon>
        <taxon>Pseudomonadati</taxon>
        <taxon>Pseudomonadota</taxon>
        <taxon>Alphaproteobacteria</taxon>
        <taxon>Sphingomonadales</taxon>
        <taxon>Erythrobacteraceae</taxon>
        <taxon>Aurantiacibacter</taxon>
    </lineage>
</organism>
<dbReference type="RefSeq" id="WP_047005436.1">
    <property type="nucleotide sequence ID" value="NZ_CP018097.1"/>
</dbReference>
<dbReference type="InterPro" id="IPR005625">
    <property type="entry name" value="PepSY-ass_TM"/>
</dbReference>
<accession>A0A0G9MPC5</accession>
<comment type="caution">
    <text evidence="1">The sequence shown here is derived from an EMBL/GenBank/DDBJ whole genome shotgun (WGS) entry which is preliminary data.</text>
</comment>
<evidence type="ECO:0000313" key="1">
    <source>
        <dbReference type="EMBL" id="KLE32586.1"/>
    </source>
</evidence>
<name>A0A0G9MPC5_9SPHN</name>
<dbReference type="AlphaFoldDB" id="A0A0G9MPC5"/>
<evidence type="ECO:0000313" key="2">
    <source>
        <dbReference type="Proteomes" id="UP000053070"/>
    </source>
</evidence>
<dbReference type="Proteomes" id="UP000053070">
    <property type="component" value="Unassembled WGS sequence"/>
</dbReference>
<proteinExistence type="predicted"/>
<dbReference type="EMBL" id="LBHC01000001">
    <property type="protein sequence ID" value="KLE32586.1"/>
    <property type="molecule type" value="Genomic_DNA"/>
</dbReference>
<dbReference type="PANTHER" id="PTHR34219:SF6">
    <property type="entry name" value="BLR3280 PROTEIN"/>
    <property type="match status" value="1"/>
</dbReference>
<dbReference type="PATRIC" id="fig|502682.8.peg.98"/>
<dbReference type="PANTHER" id="PTHR34219">
    <property type="entry name" value="IRON-REGULATED INNER MEMBRANE PROTEIN-RELATED"/>
    <property type="match status" value="1"/>
</dbReference>
<dbReference type="STRING" id="502682.BMF35_a1521"/>
<keyword evidence="2" id="KW-1185">Reference proteome</keyword>
<reference evidence="1 2" key="1">
    <citation type="submission" date="2015-04" db="EMBL/GenBank/DDBJ databases">
        <title>The draft genome sequence of Erythrobacr gangjinensis K7-2.</title>
        <authorList>
            <person name="Zhuang L."/>
            <person name="Liu Y."/>
            <person name="Shao Z."/>
        </authorList>
    </citation>
    <scope>NUCLEOTIDE SEQUENCE [LARGE SCALE GENOMIC DNA]</scope>
    <source>
        <strain evidence="1 2">K7-2</strain>
    </source>
</reference>
<dbReference type="KEGG" id="egn:BMF35_a1521"/>
<gene>
    <name evidence="1" type="ORF">AAW01_00480</name>
</gene>